<feature type="transmembrane region" description="Helical" evidence="1">
    <location>
        <begin position="37"/>
        <end position="60"/>
    </location>
</feature>
<evidence type="ECO:0000313" key="2">
    <source>
        <dbReference type="EMBL" id="CAG6669001.1"/>
    </source>
</evidence>
<keyword evidence="1" id="KW-1133">Transmembrane helix</keyword>
<name>A0A8D8SI37_9HEMI</name>
<reference evidence="2" key="1">
    <citation type="submission" date="2021-05" db="EMBL/GenBank/DDBJ databases">
        <authorList>
            <person name="Alioto T."/>
            <person name="Alioto T."/>
            <person name="Gomez Garrido J."/>
        </authorList>
    </citation>
    <scope>NUCLEOTIDE SEQUENCE</scope>
</reference>
<organism evidence="2">
    <name type="scientific">Cacopsylla melanoneura</name>
    <dbReference type="NCBI Taxonomy" id="428564"/>
    <lineage>
        <taxon>Eukaryota</taxon>
        <taxon>Metazoa</taxon>
        <taxon>Ecdysozoa</taxon>
        <taxon>Arthropoda</taxon>
        <taxon>Hexapoda</taxon>
        <taxon>Insecta</taxon>
        <taxon>Pterygota</taxon>
        <taxon>Neoptera</taxon>
        <taxon>Paraneoptera</taxon>
        <taxon>Hemiptera</taxon>
        <taxon>Sternorrhyncha</taxon>
        <taxon>Psylloidea</taxon>
        <taxon>Psyllidae</taxon>
        <taxon>Psyllinae</taxon>
        <taxon>Cacopsylla</taxon>
    </lineage>
</organism>
<accession>A0A8D8SI37</accession>
<proteinExistence type="predicted"/>
<keyword evidence="1" id="KW-0472">Membrane</keyword>
<dbReference type="AlphaFoldDB" id="A0A8D8SI37"/>
<sequence>MPLCLPCTTTDNVSCHCVCPVLLLILCHATVFALYPVLLLILSCHCVCLVLLLIMFLYFLTLKRYRNMKDKIPSVIIEGNSLGQQFLQISLLGCKYFPIELDVFIMF</sequence>
<dbReference type="EMBL" id="HBUF01219977">
    <property type="protein sequence ID" value="CAG6669001.1"/>
    <property type="molecule type" value="Transcribed_RNA"/>
</dbReference>
<keyword evidence="1" id="KW-0812">Transmembrane</keyword>
<feature type="transmembrane region" description="Helical" evidence="1">
    <location>
        <begin position="12"/>
        <end position="31"/>
    </location>
</feature>
<evidence type="ECO:0000256" key="1">
    <source>
        <dbReference type="SAM" id="Phobius"/>
    </source>
</evidence>
<protein>
    <submittedName>
        <fullName evidence="2">Uncharacterized protein</fullName>
    </submittedName>
</protein>